<feature type="transmembrane region" description="Helical" evidence="7">
    <location>
        <begin position="423"/>
        <end position="442"/>
    </location>
</feature>
<dbReference type="GO" id="GO:0005886">
    <property type="term" value="C:plasma membrane"/>
    <property type="evidence" value="ECO:0007669"/>
    <property type="project" value="TreeGrafter"/>
</dbReference>
<proteinExistence type="inferred from homology"/>
<dbReference type="InterPro" id="IPR037272">
    <property type="entry name" value="SNS_sf"/>
</dbReference>
<evidence type="ECO:0000256" key="2">
    <source>
        <dbReference type="ARBA" id="ARBA00022448"/>
    </source>
</evidence>
<organism evidence="8 9">
    <name type="scientific">Desulfocicer vacuolatum DSM 3385</name>
    <dbReference type="NCBI Taxonomy" id="1121400"/>
    <lineage>
        <taxon>Bacteria</taxon>
        <taxon>Pseudomonadati</taxon>
        <taxon>Thermodesulfobacteriota</taxon>
        <taxon>Desulfobacteria</taxon>
        <taxon>Desulfobacterales</taxon>
        <taxon>Desulfobacteraceae</taxon>
        <taxon>Desulfocicer</taxon>
    </lineage>
</organism>
<dbReference type="Proteomes" id="UP000192418">
    <property type="component" value="Unassembled WGS sequence"/>
</dbReference>
<dbReference type="PANTHER" id="PTHR11616">
    <property type="entry name" value="SODIUM/CHLORIDE DEPENDENT TRANSPORTER"/>
    <property type="match status" value="1"/>
</dbReference>
<keyword evidence="9" id="KW-1185">Reference proteome</keyword>
<feature type="transmembrane region" description="Helical" evidence="7">
    <location>
        <begin position="43"/>
        <end position="64"/>
    </location>
</feature>
<evidence type="ECO:0000313" key="8">
    <source>
        <dbReference type="EMBL" id="SMD07679.1"/>
    </source>
</evidence>
<keyword evidence="4 7" id="KW-1133">Transmembrane helix</keyword>
<sequence>MQKREQWGTRAGFVLAAIGSAIGLGNIWRFPYVAYENGGGAFFVPYLFAMITAGIPFLILEFGAGHKYRGSAPQIFAKLSKKWEWVGWWQVLVSFIISIYYVAVVGWSISYFFLAFNQGWGAETGDFFFKEFLALSDGPLDVGGIRWSIFASVVAAWSICWVVLFKGVKKGIEIASKIFMPLLFVMVIIITVRAVTLPGSLEGLNWMFKPDFKALLDIDVWIAAYGQLFYSLSIGFAIMLTYSSYLPKDSDINNNAFITAFANCGFSIISGILVFSVLGNMALNQGVGVDKVVKSGVGLAFVTIPKAINYLPNPAFFGTLFFMALIFAGLSSHISICETCVASLMGKFDLNRKKAVTIYCMVGLFTGTIFATNSGLYILDIVDHFINNFGVLAAGLVEIIFLSWICNLEVFREHINKTSDFAVGNWWVFCLKFITPLVLGYMSIANLIGDIRNGYEGYPGDALFYFGWFLVVMVAVIGFVLQTTSLTGAGTPGRSAHSNR</sequence>
<gene>
    <name evidence="8" type="ORF">SAMN02746065_12921</name>
</gene>
<evidence type="ECO:0000256" key="6">
    <source>
        <dbReference type="RuleBase" id="RU003732"/>
    </source>
</evidence>
<dbReference type="AlphaFoldDB" id="A0A1W2ED91"/>
<feature type="transmembrane region" description="Helical" evidence="7">
    <location>
        <begin position="385"/>
        <end position="411"/>
    </location>
</feature>
<keyword evidence="2 6" id="KW-0813">Transport</keyword>
<feature type="transmembrane region" description="Helical" evidence="7">
    <location>
        <begin position="85"/>
        <end position="114"/>
    </location>
</feature>
<evidence type="ECO:0000256" key="5">
    <source>
        <dbReference type="ARBA" id="ARBA00023136"/>
    </source>
</evidence>
<feature type="transmembrane region" description="Helical" evidence="7">
    <location>
        <begin position="356"/>
        <end position="379"/>
    </location>
</feature>
<dbReference type="PROSITE" id="PS00610">
    <property type="entry name" value="NA_NEUROTRAN_SYMP_1"/>
    <property type="match status" value="1"/>
</dbReference>
<feature type="transmembrane region" description="Helical" evidence="7">
    <location>
        <begin position="145"/>
        <end position="166"/>
    </location>
</feature>
<keyword evidence="6" id="KW-0769">Symport</keyword>
<dbReference type="STRING" id="1121400.SAMN02746065_12921"/>
<keyword evidence="3 6" id="KW-0812">Transmembrane</keyword>
<evidence type="ECO:0000256" key="3">
    <source>
        <dbReference type="ARBA" id="ARBA00022692"/>
    </source>
</evidence>
<comment type="similarity">
    <text evidence="6">Belongs to the sodium:neurotransmitter symporter (SNF) (TC 2.A.22) family.</text>
</comment>
<evidence type="ECO:0000256" key="7">
    <source>
        <dbReference type="SAM" id="Phobius"/>
    </source>
</evidence>
<evidence type="ECO:0000313" key="9">
    <source>
        <dbReference type="Proteomes" id="UP000192418"/>
    </source>
</evidence>
<feature type="transmembrane region" description="Helical" evidence="7">
    <location>
        <begin position="12"/>
        <end position="31"/>
    </location>
</feature>
<dbReference type="GO" id="GO:0035725">
    <property type="term" value="P:sodium ion transmembrane transport"/>
    <property type="evidence" value="ECO:0007669"/>
    <property type="project" value="TreeGrafter"/>
</dbReference>
<reference evidence="8 9" key="1">
    <citation type="submission" date="2017-04" db="EMBL/GenBank/DDBJ databases">
        <authorList>
            <person name="Afonso C.L."/>
            <person name="Miller P.J."/>
            <person name="Scott M.A."/>
            <person name="Spackman E."/>
            <person name="Goraichik I."/>
            <person name="Dimitrov K.M."/>
            <person name="Suarez D.L."/>
            <person name="Swayne D.E."/>
        </authorList>
    </citation>
    <scope>NUCLEOTIDE SEQUENCE [LARGE SCALE GENOMIC DNA]</scope>
    <source>
        <strain evidence="8 9">DSM 3385</strain>
    </source>
</reference>
<dbReference type="InterPro" id="IPR000175">
    <property type="entry name" value="Na/ntran_symport"/>
</dbReference>
<dbReference type="NCBIfam" id="NF037979">
    <property type="entry name" value="Na_transp"/>
    <property type="match status" value="1"/>
</dbReference>
<dbReference type="PRINTS" id="PR00176">
    <property type="entry name" value="NANEUSMPORT"/>
</dbReference>
<feature type="transmembrane region" description="Helical" evidence="7">
    <location>
        <begin position="462"/>
        <end position="481"/>
    </location>
</feature>
<dbReference type="EMBL" id="FWXY01000029">
    <property type="protein sequence ID" value="SMD07679.1"/>
    <property type="molecule type" value="Genomic_DNA"/>
</dbReference>
<dbReference type="PANTHER" id="PTHR11616:SF240">
    <property type="entry name" value="BLOATED TUBULES, ISOFORM B-RELATED"/>
    <property type="match status" value="1"/>
</dbReference>
<feature type="transmembrane region" description="Helical" evidence="7">
    <location>
        <begin position="178"/>
        <end position="201"/>
    </location>
</feature>
<dbReference type="OrthoDB" id="9762833at2"/>
<evidence type="ECO:0000256" key="4">
    <source>
        <dbReference type="ARBA" id="ARBA00022989"/>
    </source>
</evidence>
<dbReference type="PROSITE" id="PS50267">
    <property type="entry name" value="NA_NEUROTRAN_SYMP_3"/>
    <property type="match status" value="1"/>
</dbReference>
<protein>
    <recommendedName>
        <fullName evidence="6">Transporter</fullName>
    </recommendedName>
</protein>
<dbReference type="CDD" id="cd10334">
    <property type="entry name" value="SLC6sbd_u1"/>
    <property type="match status" value="1"/>
</dbReference>
<feature type="transmembrane region" description="Helical" evidence="7">
    <location>
        <begin position="320"/>
        <end position="344"/>
    </location>
</feature>
<name>A0A1W2ED91_9BACT</name>
<accession>A0A1W2ED91</accession>
<feature type="transmembrane region" description="Helical" evidence="7">
    <location>
        <begin position="221"/>
        <end position="245"/>
    </location>
</feature>
<dbReference type="RefSeq" id="WP_084071464.1">
    <property type="nucleotide sequence ID" value="NZ_FWXY01000029.1"/>
</dbReference>
<feature type="transmembrane region" description="Helical" evidence="7">
    <location>
        <begin position="257"/>
        <end position="278"/>
    </location>
</feature>
<dbReference type="Pfam" id="PF00209">
    <property type="entry name" value="SNF"/>
    <property type="match status" value="2"/>
</dbReference>
<keyword evidence="5 7" id="KW-0472">Membrane</keyword>
<evidence type="ECO:0000256" key="1">
    <source>
        <dbReference type="ARBA" id="ARBA00004141"/>
    </source>
</evidence>
<dbReference type="SUPFAM" id="SSF161070">
    <property type="entry name" value="SNF-like"/>
    <property type="match status" value="1"/>
</dbReference>
<dbReference type="GO" id="GO:0015293">
    <property type="term" value="F:symporter activity"/>
    <property type="evidence" value="ECO:0007669"/>
    <property type="project" value="UniProtKB-KW"/>
</dbReference>
<comment type="subcellular location">
    <subcellularLocation>
        <location evidence="1">Membrane</location>
        <topology evidence="1">Multi-pass membrane protein</topology>
    </subcellularLocation>
</comment>